<reference evidence="3" key="2">
    <citation type="submission" date="2020-05" db="UniProtKB">
        <authorList>
            <consortium name="EnsemblMetazoa"/>
        </authorList>
    </citation>
    <scope>IDENTIFICATION</scope>
</reference>
<dbReference type="AlphaFoldDB" id="A0A084VNT6"/>
<keyword evidence="4" id="KW-1185">Reference proteome</keyword>
<dbReference type="EMBL" id="KE524996">
    <property type="protein sequence ID" value="KFB39630.1"/>
    <property type="molecule type" value="Genomic_DNA"/>
</dbReference>
<dbReference type="EMBL" id="ATLV01014907">
    <property type="status" value="NOT_ANNOTATED_CDS"/>
    <property type="molecule type" value="Genomic_DNA"/>
</dbReference>
<dbReference type="Proteomes" id="UP000030765">
    <property type="component" value="Unassembled WGS sequence"/>
</dbReference>
<evidence type="ECO:0000256" key="1">
    <source>
        <dbReference type="SAM" id="MobiDB-lite"/>
    </source>
</evidence>
<gene>
    <name evidence="2" type="ORF">ZHAS_00007093</name>
</gene>
<feature type="compositionally biased region" description="Polar residues" evidence="1">
    <location>
        <begin position="71"/>
        <end position="88"/>
    </location>
</feature>
<dbReference type="VEuPathDB" id="VectorBase:ASIC007093"/>
<reference evidence="2 4" key="1">
    <citation type="journal article" date="2014" name="BMC Genomics">
        <title>Genome sequence of Anopheles sinensis provides insight into genetics basis of mosquito competence for malaria parasites.</title>
        <authorList>
            <person name="Zhou D."/>
            <person name="Zhang D."/>
            <person name="Ding G."/>
            <person name="Shi L."/>
            <person name="Hou Q."/>
            <person name="Ye Y."/>
            <person name="Xu Y."/>
            <person name="Zhou H."/>
            <person name="Xiong C."/>
            <person name="Li S."/>
            <person name="Yu J."/>
            <person name="Hong S."/>
            <person name="Yu X."/>
            <person name="Zou P."/>
            <person name="Chen C."/>
            <person name="Chang X."/>
            <person name="Wang W."/>
            <person name="Lv Y."/>
            <person name="Sun Y."/>
            <person name="Ma L."/>
            <person name="Shen B."/>
            <person name="Zhu C."/>
        </authorList>
    </citation>
    <scope>NUCLEOTIDE SEQUENCE [LARGE SCALE GENOMIC DNA]</scope>
</reference>
<protein>
    <submittedName>
        <fullName evidence="2 3">E3 ubiquitin-protein ligase UPL3</fullName>
    </submittedName>
</protein>
<sequence length="128" mass="14365">MFDQCDARLNTRNHHFHPHPRSRGHGQCSANASQDKNKLNKQQLPTPDAHSQEAAQVKSVTVRGEARLRVSKSSLSTTAKTPPESTNAPRAANVIRMRRNAGKCTDRHKRRRTKPGSVEFGLHQVRDI</sequence>
<feature type="compositionally biased region" description="Basic residues" evidence="1">
    <location>
        <begin position="11"/>
        <end position="24"/>
    </location>
</feature>
<dbReference type="VEuPathDB" id="VectorBase:ASIS008519"/>
<accession>A0A084VNT6</accession>
<organism evidence="2">
    <name type="scientific">Anopheles sinensis</name>
    <name type="common">Mosquito</name>
    <dbReference type="NCBI Taxonomy" id="74873"/>
    <lineage>
        <taxon>Eukaryota</taxon>
        <taxon>Metazoa</taxon>
        <taxon>Ecdysozoa</taxon>
        <taxon>Arthropoda</taxon>
        <taxon>Hexapoda</taxon>
        <taxon>Insecta</taxon>
        <taxon>Pterygota</taxon>
        <taxon>Neoptera</taxon>
        <taxon>Endopterygota</taxon>
        <taxon>Diptera</taxon>
        <taxon>Nematocera</taxon>
        <taxon>Culicoidea</taxon>
        <taxon>Culicidae</taxon>
        <taxon>Anophelinae</taxon>
        <taxon>Anopheles</taxon>
    </lineage>
</organism>
<feature type="compositionally biased region" description="Polar residues" evidence="1">
    <location>
        <begin position="28"/>
        <end position="45"/>
    </location>
</feature>
<feature type="region of interest" description="Disordered" evidence="1">
    <location>
        <begin position="1"/>
        <end position="113"/>
    </location>
</feature>
<feature type="compositionally biased region" description="Basic residues" evidence="1">
    <location>
        <begin position="96"/>
        <end position="113"/>
    </location>
</feature>
<dbReference type="EnsemblMetazoa" id="ASIC007093-RA">
    <property type="protein sequence ID" value="ASIC007093-PA"/>
    <property type="gene ID" value="ASIC007093"/>
</dbReference>
<name>A0A084VNT6_ANOSI</name>
<evidence type="ECO:0000313" key="2">
    <source>
        <dbReference type="EMBL" id="KFB39630.1"/>
    </source>
</evidence>
<evidence type="ECO:0000313" key="4">
    <source>
        <dbReference type="Proteomes" id="UP000030765"/>
    </source>
</evidence>
<proteinExistence type="predicted"/>
<evidence type="ECO:0000313" key="3">
    <source>
        <dbReference type="EnsemblMetazoa" id="ASIC007093-PA"/>
    </source>
</evidence>